<dbReference type="AlphaFoldDB" id="T1JMQ8"/>
<name>T1JMQ8_STRMM</name>
<reference evidence="1" key="2">
    <citation type="submission" date="2015-02" db="UniProtKB">
        <authorList>
            <consortium name="EnsemblMetazoa"/>
        </authorList>
    </citation>
    <scope>IDENTIFICATION</scope>
</reference>
<accession>T1JMQ8</accession>
<dbReference type="Proteomes" id="UP000014500">
    <property type="component" value="Unassembled WGS sequence"/>
</dbReference>
<reference evidence="2" key="1">
    <citation type="submission" date="2011-05" db="EMBL/GenBank/DDBJ databases">
        <authorList>
            <person name="Richards S.R."/>
            <person name="Qu J."/>
            <person name="Jiang H."/>
            <person name="Jhangiani S.N."/>
            <person name="Agravi P."/>
            <person name="Goodspeed R."/>
            <person name="Gross S."/>
            <person name="Mandapat C."/>
            <person name="Jackson L."/>
            <person name="Mathew T."/>
            <person name="Pu L."/>
            <person name="Thornton R."/>
            <person name="Saada N."/>
            <person name="Wilczek-Boney K.B."/>
            <person name="Lee S."/>
            <person name="Kovar C."/>
            <person name="Wu Y."/>
            <person name="Scherer S.E."/>
            <person name="Worley K.C."/>
            <person name="Muzny D.M."/>
            <person name="Gibbs R."/>
        </authorList>
    </citation>
    <scope>NUCLEOTIDE SEQUENCE</scope>
    <source>
        <strain evidence="2">Brora</strain>
    </source>
</reference>
<evidence type="ECO:0000313" key="1">
    <source>
        <dbReference type="EnsemblMetazoa" id="SMAR015138-PA"/>
    </source>
</evidence>
<dbReference type="HOGENOM" id="CLU_1671531_0_0_1"/>
<keyword evidence="2" id="KW-1185">Reference proteome</keyword>
<sequence>MPKDFLEMNYVVRVGEDFKIPPMHESTMRVRLPVNITEQLYCEPLSNTMDRFGLMCCKTLTNFVKGTALIRVANPSKKLIIIRKHSAIAIAYYIVETKKEYSEYGIISSRRTKSYEERNTMLEIMYYHVKNVQKLPIKRSKGTSRTVMYSVRGSQSTP</sequence>
<dbReference type="EnsemblMetazoa" id="SMAR015138-RA">
    <property type="protein sequence ID" value="SMAR015138-PA"/>
    <property type="gene ID" value="SMAR015138"/>
</dbReference>
<protein>
    <submittedName>
        <fullName evidence="1">Uncharacterized protein</fullName>
    </submittedName>
</protein>
<evidence type="ECO:0000313" key="2">
    <source>
        <dbReference type="Proteomes" id="UP000014500"/>
    </source>
</evidence>
<proteinExistence type="predicted"/>
<dbReference type="EMBL" id="AFFK01018268">
    <property type="status" value="NOT_ANNOTATED_CDS"/>
    <property type="molecule type" value="Genomic_DNA"/>
</dbReference>
<organism evidence="1 2">
    <name type="scientific">Strigamia maritima</name>
    <name type="common">European centipede</name>
    <name type="synonym">Geophilus maritimus</name>
    <dbReference type="NCBI Taxonomy" id="126957"/>
    <lineage>
        <taxon>Eukaryota</taxon>
        <taxon>Metazoa</taxon>
        <taxon>Ecdysozoa</taxon>
        <taxon>Arthropoda</taxon>
        <taxon>Myriapoda</taxon>
        <taxon>Chilopoda</taxon>
        <taxon>Pleurostigmophora</taxon>
        <taxon>Geophilomorpha</taxon>
        <taxon>Linotaeniidae</taxon>
        <taxon>Strigamia</taxon>
    </lineage>
</organism>